<feature type="transmembrane region" description="Helical" evidence="2">
    <location>
        <begin position="275"/>
        <end position="294"/>
    </location>
</feature>
<dbReference type="VEuPathDB" id="FungiDB:CCM_01424"/>
<evidence type="ECO:0000256" key="1">
    <source>
        <dbReference type="SAM" id="MobiDB-lite"/>
    </source>
</evidence>
<dbReference type="Proteomes" id="UP000323067">
    <property type="component" value="Chromosome v"/>
</dbReference>
<keyword evidence="2" id="KW-0472">Membrane</keyword>
<proteinExistence type="predicted"/>
<evidence type="ECO:0000313" key="3">
    <source>
        <dbReference type="EMBL" id="ATY63988.1"/>
    </source>
</evidence>
<reference evidence="3 4" key="1">
    <citation type="journal article" date="2017" name="BMC Genomics">
        <title>Chromosome level assembly and secondary metabolite potential of the parasitic fungus Cordyceps militaris.</title>
        <authorList>
            <person name="Kramer G.J."/>
            <person name="Nodwell J.R."/>
        </authorList>
    </citation>
    <scope>NUCLEOTIDE SEQUENCE [LARGE SCALE GENOMIC DNA]</scope>
    <source>
        <strain evidence="3 4">ATCC 34164</strain>
    </source>
</reference>
<feature type="region of interest" description="Disordered" evidence="1">
    <location>
        <begin position="1"/>
        <end position="143"/>
    </location>
</feature>
<feature type="compositionally biased region" description="Basic and acidic residues" evidence="1">
    <location>
        <begin position="41"/>
        <end position="51"/>
    </location>
</feature>
<protein>
    <submittedName>
        <fullName evidence="3">Uncharacterized protein</fullName>
    </submittedName>
</protein>
<dbReference type="OrthoDB" id="5419542at2759"/>
<feature type="compositionally biased region" description="Polar residues" evidence="1">
    <location>
        <begin position="121"/>
        <end position="134"/>
    </location>
</feature>
<keyword evidence="2" id="KW-1133">Transmembrane helix</keyword>
<organism evidence="3 4">
    <name type="scientific">Cordyceps militaris</name>
    <name type="common">Caterpillar fungus</name>
    <name type="synonym">Clavaria militaris</name>
    <dbReference type="NCBI Taxonomy" id="73501"/>
    <lineage>
        <taxon>Eukaryota</taxon>
        <taxon>Fungi</taxon>
        <taxon>Dikarya</taxon>
        <taxon>Ascomycota</taxon>
        <taxon>Pezizomycotina</taxon>
        <taxon>Sordariomycetes</taxon>
        <taxon>Hypocreomycetidae</taxon>
        <taxon>Hypocreales</taxon>
        <taxon>Cordycipitaceae</taxon>
        <taxon>Cordyceps</taxon>
    </lineage>
</organism>
<evidence type="ECO:0000313" key="4">
    <source>
        <dbReference type="Proteomes" id="UP000323067"/>
    </source>
</evidence>
<dbReference type="AlphaFoldDB" id="A0A2H4SLK2"/>
<name>A0A2H4SLK2_CORMI</name>
<keyword evidence="2" id="KW-0812">Transmembrane</keyword>
<accession>A0A2H4SLK2</accession>
<gene>
    <name evidence="3" type="ORF">A9K55_004910</name>
</gene>
<feature type="compositionally biased region" description="Basic and acidic residues" evidence="1">
    <location>
        <begin position="111"/>
        <end position="120"/>
    </location>
</feature>
<sequence length="360" mass="39577">MSGTIVGASPQATTSPTRRHQIKRSLSEFTSPGKSSRARKERLGNGNHEEGNSAAGSNGNRHLRQPAFAPGGDARMSLDMPRSNNLSPAMSPDQSRRGSALLPQVVPPFARESKDKEEGQRASSTESSNVQRGQHQARVAGSTETLTQTLVELNDFSANASQQLDDAYYAVLEKMSALHSTITSLKGLAETSRRIYDTFEKDSRGLENQIATQLGAMGHFQNHQSKVTSLQKRINKGRSRVQALSERVDTVRQRIEKWESADRQWQERTRRRLKIVWSVMSVAVLVLIALMWTVSRTSHDARAAGDGPTDDLGRAIAILEPLNVSDSRQPPGSDGTEAQTRILWKTPARGADGLRAFDEL</sequence>
<feature type="region of interest" description="Disordered" evidence="1">
    <location>
        <begin position="323"/>
        <end position="346"/>
    </location>
</feature>
<evidence type="ECO:0000256" key="2">
    <source>
        <dbReference type="SAM" id="Phobius"/>
    </source>
</evidence>
<dbReference type="EMBL" id="CP023325">
    <property type="protein sequence ID" value="ATY63988.1"/>
    <property type="molecule type" value="Genomic_DNA"/>
</dbReference>
<dbReference type="VEuPathDB" id="FungiDB:A9K55_004910"/>